<gene>
    <name evidence="11" type="ORF">X777_07445</name>
</gene>
<dbReference type="InterPro" id="IPR050435">
    <property type="entry name" value="MZM1/LYRM7"/>
</dbReference>
<feature type="non-terminal residue" evidence="11">
    <location>
        <position position="1"/>
    </location>
</feature>
<evidence type="ECO:0000259" key="10">
    <source>
        <dbReference type="Pfam" id="PF05347"/>
    </source>
</evidence>
<keyword evidence="3" id="KW-0496">Mitochondrion</keyword>
<protein>
    <recommendedName>
        <fullName evidence="7">Complex III assembly factor LYRM7</fullName>
    </recommendedName>
    <alternativeName>
        <fullName evidence="8">LYR motif-containing protein 7</fullName>
    </alternativeName>
</protein>
<comment type="subcellular location">
    <subcellularLocation>
        <location evidence="1">Mitochondrion matrix</location>
    </subcellularLocation>
</comment>
<sequence length="229" mass="26172">FQVLRIFKILHRTRLRTFEGDDHALQVIRSKINEEYRKYKNVTNSAAIEELNRYALEVDHEIRTTVIQAVETAPGRLALRITPDVLIDNVPYKDQEDNSGKENKSQPECEKSTTPKIHVEVFWSKPAAMDRNRIFFSINWRIERHKPCTDVLHVLRVAANLIDEIGRPQLVGTDAVHRSEHLDELLADSAISSSVAGSDQIRHATALEKCGELRTAVESIDELDHLHQP</sequence>
<dbReference type="Pfam" id="PF05347">
    <property type="entry name" value="Complex1_LYR"/>
    <property type="match status" value="1"/>
</dbReference>
<comment type="function">
    <text evidence="5">Assembly factor required for Rieske Fe-S protein UQCRFS1 incorporation into the cytochrome b-c1 (CIII) complex. Functions as a chaperone, binding to this subunit within the mitochondrial matrix and stabilizing it prior to its translocation and insertion into the late CIII dimeric intermediate within the mitochondrial inner membrane.</text>
</comment>
<dbReference type="GO" id="GO:0005759">
    <property type="term" value="C:mitochondrial matrix"/>
    <property type="evidence" value="ECO:0007669"/>
    <property type="project" value="UniProtKB-SubCell"/>
</dbReference>
<dbReference type="PANTHER" id="PTHR46749">
    <property type="entry name" value="COMPLEX III ASSEMBLY FACTOR LYRM7"/>
    <property type="match status" value="1"/>
</dbReference>
<dbReference type="PANTHER" id="PTHR46749:SF1">
    <property type="entry name" value="COMPLEX III ASSEMBLY FACTOR LYRM7"/>
    <property type="match status" value="1"/>
</dbReference>
<feature type="domain" description="Complex 1 LYR protein" evidence="10">
    <location>
        <begin position="2"/>
        <end position="57"/>
    </location>
</feature>
<reference evidence="11 12" key="1">
    <citation type="journal article" date="2014" name="Curr. Biol.">
        <title>The genome of the clonal raider ant Cerapachys biroi.</title>
        <authorList>
            <person name="Oxley P.R."/>
            <person name="Ji L."/>
            <person name="Fetter-Pruneda I."/>
            <person name="McKenzie S.K."/>
            <person name="Li C."/>
            <person name="Hu H."/>
            <person name="Zhang G."/>
            <person name="Kronauer D.J."/>
        </authorList>
    </citation>
    <scope>NUCLEOTIDE SEQUENCE [LARGE SCALE GENOMIC DNA]</scope>
</reference>
<comment type="similarity">
    <text evidence="2">Belongs to the complex I LYR family.</text>
</comment>
<evidence type="ECO:0000256" key="7">
    <source>
        <dbReference type="ARBA" id="ARBA00026165"/>
    </source>
</evidence>
<evidence type="ECO:0000256" key="9">
    <source>
        <dbReference type="SAM" id="MobiDB-lite"/>
    </source>
</evidence>
<evidence type="ECO:0000256" key="6">
    <source>
        <dbReference type="ARBA" id="ARBA00025809"/>
    </source>
</evidence>
<accession>A0A026X3S4</accession>
<evidence type="ECO:0000256" key="8">
    <source>
        <dbReference type="ARBA" id="ARBA00031830"/>
    </source>
</evidence>
<evidence type="ECO:0000313" key="12">
    <source>
        <dbReference type="Proteomes" id="UP000053097"/>
    </source>
</evidence>
<comment type="subunit">
    <text evidence="6">Interacts with UQCRFS1.</text>
</comment>
<evidence type="ECO:0000256" key="2">
    <source>
        <dbReference type="ARBA" id="ARBA00009508"/>
    </source>
</evidence>
<dbReference type="CDD" id="cd20267">
    <property type="entry name" value="Complex1_LYR_LYRM7"/>
    <property type="match status" value="1"/>
</dbReference>
<name>A0A026X3S4_OOCBI</name>
<dbReference type="OrthoDB" id="529194at2759"/>
<dbReference type="InterPro" id="IPR008011">
    <property type="entry name" value="Complex1_LYR_dom"/>
</dbReference>
<dbReference type="InterPro" id="IPR045298">
    <property type="entry name" value="Complex1_LYR_LYRM7"/>
</dbReference>
<evidence type="ECO:0000256" key="3">
    <source>
        <dbReference type="ARBA" id="ARBA00023128"/>
    </source>
</evidence>
<dbReference type="Proteomes" id="UP000053097">
    <property type="component" value="Unassembled WGS sequence"/>
</dbReference>
<dbReference type="EMBL" id="KK107019">
    <property type="protein sequence ID" value="EZA62631.1"/>
    <property type="molecule type" value="Genomic_DNA"/>
</dbReference>
<dbReference type="GO" id="GO:0034551">
    <property type="term" value="P:mitochondrial respiratory chain complex III assembly"/>
    <property type="evidence" value="ECO:0007669"/>
    <property type="project" value="InterPro"/>
</dbReference>
<dbReference type="AlphaFoldDB" id="A0A026X3S4"/>
<keyword evidence="12" id="KW-1185">Reference proteome</keyword>
<organism evidence="11 12">
    <name type="scientific">Ooceraea biroi</name>
    <name type="common">Clonal raider ant</name>
    <name type="synonym">Cerapachys biroi</name>
    <dbReference type="NCBI Taxonomy" id="2015173"/>
    <lineage>
        <taxon>Eukaryota</taxon>
        <taxon>Metazoa</taxon>
        <taxon>Ecdysozoa</taxon>
        <taxon>Arthropoda</taxon>
        <taxon>Hexapoda</taxon>
        <taxon>Insecta</taxon>
        <taxon>Pterygota</taxon>
        <taxon>Neoptera</taxon>
        <taxon>Endopterygota</taxon>
        <taxon>Hymenoptera</taxon>
        <taxon>Apocrita</taxon>
        <taxon>Aculeata</taxon>
        <taxon>Formicoidea</taxon>
        <taxon>Formicidae</taxon>
        <taxon>Dorylinae</taxon>
        <taxon>Ooceraea</taxon>
    </lineage>
</organism>
<feature type="region of interest" description="Disordered" evidence="9">
    <location>
        <begin position="91"/>
        <end position="112"/>
    </location>
</feature>
<proteinExistence type="inferred from homology"/>
<keyword evidence="4" id="KW-0143">Chaperone</keyword>
<dbReference type="STRING" id="2015173.A0A026X3S4"/>
<evidence type="ECO:0000256" key="5">
    <source>
        <dbReference type="ARBA" id="ARBA00025430"/>
    </source>
</evidence>
<evidence type="ECO:0000256" key="4">
    <source>
        <dbReference type="ARBA" id="ARBA00023186"/>
    </source>
</evidence>
<evidence type="ECO:0000256" key="1">
    <source>
        <dbReference type="ARBA" id="ARBA00004305"/>
    </source>
</evidence>
<dbReference type="GO" id="GO:0044183">
    <property type="term" value="F:protein folding chaperone"/>
    <property type="evidence" value="ECO:0007669"/>
    <property type="project" value="TreeGrafter"/>
</dbReference>
<evidence type="ECO:0000313" key="11">
    <source>
        <dbReference type="EMBL" id="EZA62631.1"/>
    </source>
</evidence>